<reference evidence="2" key="1">
    <citation type="submission" date="2025-08" db="UniProtKB">
        <authorList>
            <consortium name="RefSeq"/>
        </authorList>
    </citation>
    <scope>IDENTIFICATION</scope>
</reference>
<keyword evidence="1" id="KW-1185">Reference proteome</keyword>
<dbReference type="KEGG" id="dqu:106750847"/>
<evidence type="ECO:0000313" key="2">
    <source>
        <dbReference type="RefSeq" id="XP_014486942.1"/>
    </source>
</evidence>
<evidence type="ECO:0000313" key="1">
    <source>
        <dbReference type="Proteomes" id="UP000515204"/>
    </source>
</evidence>
<dbReference type="GeneID" id="106750847"/>
<dbReference type="SUPFAM" id="SSF46938">
    <property type="entry name" value="CRAL/TRIO N-terminal domain"/>
    <property type="match status" value="1"/>
</dbReference>
<gene>
    <name evidence="2" type="primary">LOC106750847</name>
</gene>
<dbReference type="RefSeq" id="XP_014486942.1">
    <property type="nucleotide sequence ID" value="XM_014631456.1"/>
</dbReference>
<accession>A0A6P3YA96</accession>
<protein>
    <submittedName>
        <fullName evidence="2">Alpha-tocopherol transfer protein-like</fullName>
    </submittedName>
</protein>
<dbReference type="AlphaFoldDB" id="A0A6P3YA96"/>
<name>A0A6P3YA96_DINQU</name>
<dbReference type="InterPro" id="IPR036273">
    <property type="entry name" value="CRAL/TRIO_N_dom_sf"/>
</dbReference>
<organism evidence="1 2">
    <name type="scientific">Dinoponera quadriceps</name>
    <name type="common">South American ant</name>
    <dbReference type="NCBI Taxonomy" id="609295"/>
    <lineage>
        <taxon>Eukaryota</taxon>
        <taxon>Metazoa</taxon>
        <taxon>Ecdysozoa</taxon>
        <taxon>Arthropoda</taxon>
        <taxon>Hexapoda</taxon>
        <taxon>Insecta</taxon>
        <taxon>Pterygota</taxon>
        <taxon>Neoptera</taxon>
        <taxon>Endopterygota</taxon>
        <taxon>Hymenoptera</taxon>
        <taxon>Apocrita</taxon>
        <taxon>Aculeata</taxon>
        <taxon>Formicoidea</taxon>
        <taxon>Formicidae</taxon>
        <taxon>Ponerinae</taxon>
        <taxon>Ponerini</taxon>
        <taxon>Dinoponera</taxon>
    </lineage>
</organism>
<sequence>MMSPIKCITIEEELTKNPELKLSDVQILTKWCKEQPHLPKIQDVKLAIFIHNTYYHIESTKKMVENYYTCRTHMPELFSNRDILKEKRLRDAFKTV</sequence>
<dbReference type="OrthoDB" id="1434354at2759"/>
<dbReference type="Proteomes" id="UP000515204">
    <property type="component" value="Unplaced"/>
</dbReference>
<proteinExistence type="predicted"/>